<proteinExistence type="predicted"/>
<dbReference type="STRING" id="206665.SAMN04488516_10325"/>
<dbReference type="Proteomes" id="UP000199602">
    <property type="component" value="Unassembled WGS sequence"/>
</dbReference>
<dbReference type="EMBL" id="FNIN01000003">
    <property type="protein sequence ID" value="SDN56456.1"/>
    <property type="molecule type" value="Genomic_DNA"/>
</dbReference>
<dbReference type="RefSeq" id="WP_092064046.1">
    <property type="nucleotide sequence ID" value="NZ_FNIN01000003.1"/>
</dbReference>
<dbReference type="InterPro" id="IPR036291">
    <property type="entry name" value="NAD(P)-bd_dom_sf"/>
</dbReference>
<evidence type="ECO:0000259" key="1">
    <source>
        <dbReference type="SMART" id="SM00881"/>
    </source>
</evidence>
<dbReference type="Pfam" id="PF13380">
    <property type="entry name" value="CoA_binding_2"/>
    <property type="match status" value="1"/>
</dbReference>
<dbReference type="PANTHER" id="PTHR33303:SF2">
    <property type="entry name" value="COA-BINDING DOMAIN-CONTAINING PROTEIN"/>
    <property type="match status" value="1"/>
</dbReference>
<dbReference type="OrthoDB" id="9804695at2"/>
<gene>
    <name evidence="2" type="ORF">SAMN04488516_10325</name>
</gene>
<accession>A0A1H0CF58</accession>
<evidence type="ECO:0000313" key="3">
    <source>
        <dbReference type="Proteomes" id="UP000199602"/>
    </source>
</evidence>
<evidence type="ECO:0000313" key="2">
    <source>
        <dbReference type="EMBL" id="SDN56456.1"/>
    </source>
</evidence>
<dbReference type="SUPFAM" id="SSF51735">
    <property type="entry name" value="NAD(P)-binding Rossmann-fold domains"/>
    <property type="match status" value="1"/>
</dbReference>
<dbReference type="InterPro" id="IPR003781">
    <property type="entry name" value="CoA-bd"/>
</dbReference>
<dbReference type="Gene3D" id="3.40.50.720">
    <property type="entry name" value="NAD(P)-binding Rossmann-like Domain"/>
    <property type="match status" value="1"/>
</dbReference>
<name>A0A1H0CF58_9BACT</name>
<organism evidence="2 3">
    <name type="scientific">Desulfonauticus submarinus</name>
    <dbReference type="NCBI Taxonomy" id="206665"/>
    <lineage>
        <taxon>Bacteria</taxon>
        <taxon>Pseudomonadati</taxon>
        <taxon>Thermodesulfobacteriota</taxon>
        <taxon>Desulfovibrionia</taxon>
        <taxon>Desulfovibrionales</taxon>
        <taxon>Desulfonauticaceae</taxon>
        <taxon>Desulfonauticus</taxon>
    </lineage>
</organism>
<dbReference type="AlphaFoldDB" id="A0A1H0CF58"/>
<protein>
    <recommendedName>
        <fullName evidence="1">CoA-binding domain-containing protein</fullName>
    </recommendedName>
</protein>
<sequence>MVQECVLPDYSQVPQEAFDIVKATKSLAIIGASPKKERPSHQVFAYLLKQEFKVVPVNPGQTEILGQKCYPSLLDIPFSIDTAVIFRKPEAVKEIIYQALQKGVSNIWMQEGIISQDAYNLAKEKGLNVVMNFCFKKVHILLKTR</sequence>
<dbReference type="PANTHER" id="PTHR33303">
    <property type="entry name" value="CYTOPLASMIC PROTEIN-RELATED"/>
    <property type="match status" value="1"/>
</dbReference>
<keyword evidence="3" id="KW-1185">Reference proteome</keyword>
<dbReference type="SMART" id="SM00881">
    <property type="entry name" value="CoA_binding"/>
    <property type="match status" value="1"/>
</dbReference>
<feature type="domain" description="CoA-binding" evidence="1">
    <location>
        <begin position="20"/>
        <end position="113"/>
    </location>
</feature>
<reference evidence="2 3" key="1">
    <citation type="submission" date="2016-10" db="EMBL/GenBank/DDBJ databases">
        <authorList>
            <person name="de Groot N.N."/>
        </authorList>
    </citation>
    <scope>NUCLEOTIDE SEQUENCE [LARGE SCALE GENOMIC DNA]</scope>
    <source>
        <strain evidence="2 3">DSM 15269</strain>
    </source>
</reference>